<dbReference type="NCBIfam" id="NF004398">
    <property type="entry name" value="PRK05756.1"/>
    <property type="match status" value="1"/>
</dbReference>
<dbReference type="RefSeq" id="WP_009451072.1">
    <property type="nucleotide sequence ID" value="NZ_AMSI01000009.1"/>
</dbReference>
<evidence type="ECO:0000313" key="8">
    <source>
        <dbReference type="Proteomes" id="UP000007374"/>
    </source>
</evidence>
<dbReference type="EMBL" id="AMSI01000009">
    <property type="protein sequence ID" value="EKF41830.1"/>
    <property type="molecule type" value="Genomic_DNA"/>
</dbReference>
<dbReference type="OrthoDB" id="9800808at2"/>
<evidence type="ECO:0000256" key="4">
    <source>
        <dbReference type="ARBA" id="ARBA00022777"/>
    </source>
</evidence>
<reference evidence="7 8" key="1">
    <citation type="journal article" date="2012" name="J. Bacteriol.">
        <title>Genome Sequence of Nitratireductor indicus Type Strain C115.</title>
        <authorList>
            <person name="Lai Q."/>
            <person name="Li G."/>
            <person name="Yu Z."/>
            <person name="Shao Z."/>
        </authorList>
    </citation>
    <scope>NUCLEOTIDE SEQUENCE [LARGE SCALE GENOMIC DNA]</scope>
    <source>
        <strain evidence="7 8">C115</strain>
    </source>
</reference>
<gene>
    <name evidence="7" type="ORF">NA8A_14474</name>
</gene>
<evidence type="ECO:0000259" key="6">
    <source>
        <dbReference type="Pfam" id="PF08543"/>
    </source>
</evidence>
<protein>
    <recommendedName>
        <fullName evidence="1">pyridoxal kinase</fullName>
        <ecNumber evidence="1">2.7.1.35</ecNumber>
    </recommendedName>
</protein>
<evidence type="ECO:0000256" key="5">
    <source>
        <dbReference type="ARBA" id="ARBA00022840"/>
    </source>
</evidence>
<name>K2NR15_9HYPH</name>
<evidence type="ECO:0000313" key="7">
    <source>
        <dbReference type="EMBL" id="EKF41830.1"/>
    </source>
</evidence>
<sequence length="294" mass="30799">MQDQELKGAKRAVIVVSSHVARGTVGNRAAVFALESLGFPVWAVPTILLPWHPGHGPATRIVPEAETFASFMHDLENAPWLGEVQAVLSGYLGHASQADAVASLVNELRQRNPDALYVCDPVLGDRQGLYVPEATAAAMRDRLMPLADIATPNRFELEWLTGRNAGTTQAAIAAARVAGPDCVLVTSAPTENEARQANLLVTGKDALRAEHETVANAPNGTGDLTAALYLARLLSGEKPAEALALATGSVIELLGKAAARGADELMLETDRSSLTQPLVPINASAVDDGASHAA</sequence>
<dbReference type="GO" id="GO:0005524">
    <property type="term" value="F:ATP binding"/>
    <property type="evidence" value="ECO:0007669"/>
    <property type="project" value="UniProtKB-KW"/>
</dbReference>
<dbReference type="PATRIC" id="fig|1231190.3.peg.3006"/>
<proteinExistence type="predicted"/>
<evidence type="ECO:0000256" key="3">
    <source>
        <dbReference type="ARBA" id="ARBA00022741"/>
    </source>
</evidence>
<feature type="domain" description="Pyridoxamine kinase/Phosphomethylpyrimidine kinase" evidence="6">
    <location>
        <begin position="84"/>
        <end position="255"/>
    </location>
</feature>
<dbReference type="Proteomes" id="UP000007374">
    <property type="component" value="Unassembled WGS sequence"/>
</dbReference>
<dbReference type="eggNOG" id="COG2240">
    <property type="taxonomic scope" value="Bacteria"/>
</dbReference>
<dbReference type="Pfam" id="PF08543">
    <property type="entry name" value="Phos_pyr_kin"/>
    <property type="match status" value="1"/>
</dbReference>
<comment type="caution">
    <text evidence="7">The sequence shown here is derived from an EMBL/GenBank/DDBJ whole genome shotgun (WGS) entry which is preliminary data.</text>
</comment>
<evidence type="ECO:0000256" key="2">
    <source>
        <dbReference type="ARBA" id="ARBA00022679"/>
    </source>
</evidence>
<evidence type="ECO:0000256" key="1">
    <source>
        <dbReference type="ARBA" id="ARBA00012104"/>
    </source>
</evidence>
<dbReference type="STRING" id="721133.SAMN05216176_10951"/>
<dbReference type="SUPFAM" id="SSF53613">
    <property type="entry name" value="Ribokinase-like"/>
    <property type="match status" value="1"/>
</dbReference>
<dbReference type="PANTHER" id="PTHR10534">
    <property type="entry name" value="PYRIDOXAL KINASE"/>
    <property type="match status" value="1"/>
</dbReference>
<dbReference type="GO" id="GO:0008478">
    <property type="term" value="F:pyridoxal kinase activity"/>
    <property type="evidence" value="ECO:0007669"/>
    <property type="project" value="UniProtKB-EC"/>
</dbReference>
<organism evidence="7 8">
    <name type="scientific">Nitratireductor indicus C115</name>
    <dbReference type="NCBI Taxonomy" id="1231190"/>
    <lineage>
        <taxon>Bacteria</taxon>
        <taxon>Pseudomonadati</taxon>
        <taxon>Pseudomonadota</taxon>
        <taxon>Alphaproteobacteria</taxon>
        <taxon>Hyphomicrobiales</taxon>
        <taxon>Phyllobacteriaceae</taxon>
        <taxon>Nitratireductor</taxon>
    </lineage>
</organism>
<dbReference type="AlphaFoldDB" id="K2NR15"/>
<accession>K2NR15</accession>
<dbReference type="InterPro" id="IPR004625">
    <property type="entry name" value="PyrdxlKinase"/>
</dbReference>
<dbReference type="PANTHER" id="PTHR10534:SF2">
    <property type="entry name" value="PYRIDOXAL KINASE"/>
    <property type="match status" value="1"/>
</dbReference>
<keyword evidence="2 7" id="KW-0808">Transferase</keyword>
<keyword evidence="4 7" id="KW-0418">Kinase</keyword>
<dbReference type="InterPro" id="IPR013749">
    <property type="entry name" value="PM/HMP-P_kinase-1"/>
</dbReference>
<dbReference type="Gene3D" id="3.40.1190.20">
    <property type="match status" value="1"/>
</dbReference>
<dbReference type="GO" id="GO:0005829">
    <property type="term" value="C:cytosol"/>
    <property type="evidence" value="ECO:0007669"/>
    <property type="project" value="TreeGrafter"/>
</dbReference>
<keyword evidence="3" id="KW-0547">Nucleotide-binding</keyword>
<dbReference type="CDD" id="cd01173">
    <property type="entry name" value="pyridoxal_pyridoxamine_kinase"/>
    <property type="match status" value="1"/>
</dbReference>
<keyword evidence="5" id="KW-0067">ATP-binding</keyword>
<dbReference type="InterPro" id="IPR029056">
    <property type="entry name" value="Ribokinase-like"/>
</dbReference>
<dbReference type="NCBIfam" id="TIGR00687">
    <property type="entry name" value="pyridox_kin"/>
    <property type="match status" value="1"/>
</dbReference>
<dbReference type="GO" id="GO:0009443">
    <property type="term" value="P:pyridoxal 5'-phosphate salvage"/>
    <property type="evidence" value="ECO:0007669"/>
    <property type="project" value="InterPro"/>
</dbReference>
<keyword evidence="8" id="KW-1185">Reference proteome</keyword>
<dbReference type="EC" id="2.7.1.35" evidence="1"/>